<evidence type="ECO:0000256" key="5">
    <source>
        <dbReference type="ARBA" id="ARBA00022989"/>
    </source>
</evidence>
<evidence type="ECO:0000256" key="7">
    <source>
        <dbReference type="ARBA" id="ARBA00023136"/>
    </source>
</evidence>
<evidence type="ECO:0000256" key="3">
    <source>
        <dbReference type="ARBA" id="ARBA00022692"/>
    </source>
</evidence>
<dbReference type="CDD" id="cd00130">
    <property type="entry name" value="PAS"/>
    <property type="match status" value="1"/>
</dbReference>
<evidence type="ECO:0000256" key="1">
    <source>
        <dbReference type="ARBA" id="ARBA00004394"/>
    </source>
</evidence>
<dbReference type="EMBL" id="RCMG01000292">
    <property type="protein sequence ID" value="KAG2857422.1"/>
    <property type="molecule type" value="Genomic_DNA"/>
</dbReference>
<sequence length="383" mass="43369">MPPAKGAHSSMETAPCPRRWGPRFLQILLLGSMLYAALTLGWVICSVHSTDSQGDAASMGFSSTVFQKVHRPMMDALQKVKDKVEEMQRTPSPQQLEALEHARSVPNLPSGDMQWRNITCIGWRATGNCKSDGPREFANDLACDQQVPDGSSGYCEVQDTNTGELFRVMRRTCATYKKSHVFRCAGAHQFVNYHIEALAAVQTAMKPDFALPNVQADNQGRDGIVMHDTQGEVVFLHRNAKKLTGEVLYRPVNYHIEARKRIRSRLIKQGIHKIPTEEEVVAELKIMKKRLPPTLEPAEPDGIADQAIWTHMLSFRKDAPRSEYKVKSFSAPPYFPEKQRCYGEREFARSKYFDMQRFADLSFSGLETHVRRFAMEAAQIRHG</sequence>
<dbReference type="GO" id="GO:0046354">
    <property type="term" value="P:mannan biosynthetic process"/>
    <property type="evidence" value="ECO:0007669"/>
    <property type="project" value="TreeGrafter"/>
</dbReference>
<organism evidence="9 10">
    <name type="scientific">Phytophthora cactorum</name>
    <dbReference type="NCBI Taxonomy" id="29920"/>
    <lineage>
        <taxon>Eukaryota</taxon>
        <taxon>Sar</taxon>
        <taxon>Stramenopiles</taxon>
        <taxon>Oomycota</taxon>
        <taxon>Peronosporomycetes</taxon>
        <taxon>Peronosporales</taxon>
        <taxon>Peronosporaceae</taxon>
        <taxon>Phytophthora</taxon>
    </lineage>
</organism>
<evidence type="ECO:0000313" key="10">
    <source>
        <dbReference type="Proteomes" id="UP000735874"/>
    </source>
</evidence>
<keyword evidence="3" id="KW-0812">Transmembrane</keyword>
<protein>
    <submittedName>
        <fullName evidence="9">Uncharacterized protein</fullName>
    </submittedName>
</protein>
<dbReference type="PANTHER" id="PTHR31646">
    <property type="entry name" value="ALPHA-1,2-MANNOSYLTRANSFERASE MNN2"/>
    <property type="match status" value="1"/>
</dbReference>
<evidence type="ECO:0000256" key="4">
    <source>
        <dbReference type="ARBA" id="ARBA00022968"/>
    </source>
</evidence>
<dbReference type="VEuPathDB" id="FungiDB:PC110_g10282"/>
<dbReference type="InterPro" id="IPR000014">
    <property type="entry name" value="PAS"/>
</dbReference>
<dbReference type="PANTHER" id="PTHR31646:SF1">
    <property type="entry name" value="ALPHA-1,2-MANNOSYLTRANSFERASE MNN2"/>
    <property type="match status" value="1"/>
</dbReference>
<dbReference type="GO" id="GO:0000139">
    <property type="term" value="C:Golgi membrane"/>
    <property type="evidence" value="ECO:0007669"/>
    <property type="project" value="UniProtKB-SubCell"/>
</dbReference>
<keyword evidence="4" id="KW-0735">Signal-anchor</keyword>
<dbReference type="Proteomes" id="UP000735874">
    <property type="component" value="Unassembled WGS sequence"/>
</dbReference>
<evidence type="ECO:0000313" key="9">
    <source>
        <dbReference type="EMBL" id="KAG2857422.1"/>
    </source>
</evidence>
<comment type="subcellular location">
    <subcellularLocation>
        <location evidence="8">Endomembrane system</location>
        <topology evidence="8">Single-pass membrane protein</topology>
    </subcellularLocation>
    <subcellularLocation>
        <location evidence="1">Golgi apparatus membrane</location>
    </subcellularLocation>
    <subcellularLocation>
        <location evidence="2">Membrane</location>
        <topology evidence="2">Single-pass type II membrane protein</topology>
    </subcellularLocation>
</comment>
<reference evidence="9" key="1">
    <citation type="submission" date="2018-10" db="EMBL/GenBank/DDBJ databases">
        <title>Effector identification in a new, highly contiguous assembly of the strawberry crown rot pathogen Phytophthora cactorum.</title>
        <authorList>
            <person name="Armitage A.D."/>
            <person name="Nellist C.F."/>
            <person name="Bates H."/>
            <person name="Vickerstaff R.J."/>
            <person name="Harrison R.J."/>
        </authorList>
    </citation>
    <scope>NUCLEOTIDE SEQUENCE</scope>
    <source>
        <strain evidence="9">15-7</strain>
    </source>
</reference>
<evidence type="ECO:0000256" key="6">
    <source>
        <dbReference type="ARBA" id="ARBA00023034"/>
    </source>
</evidence>
<evidence type="ECO:0000256" key="8">
    <source>
        <dbReference type="ARBA" id="ARBA00037847"/>
    </source>
</evidence>
<comment type="caution">
    <text evidence="9">The sequence shown here is derived from an EMBL/GenBank/DDBJ whole genome shotgun (WGS) entry which is preliminary data.</text>
</comment>
<keyword evidence="6" id="KW-0333">Golgi apparatus</keyword>
<dbReference type="AlphaFoldDB" id="A0A8T0Z5M2"/>
<gene>
    <name evidence="9" type="ORF">PC113_g10712</name>
</gene>
<proteinExistence type="predicted"/>
<keyword evidence="7" id="KW-0472">Membrane</keyword>
<keyword evidence="5" id="KW-1133">Transmembrane helix</keyword>
<evidence type="ECO:0000256" key="2">
    <source>
        <dbReference type="ARBA" id="ARBA00004606"/>
    </source>
</evidence>
<accession>A0A8T0Z5M2</accession>
<name>A0A8T0Z5M2_9STRA</name>
<dbReference type="GO" id="GO:0000026">
    <property type="term" value="F:alpha-1,2-mannosyltransferase activity"/>
    <property type="evidence" value="ECO:0007669"/>
    <property type="project" value="TreeGrafter"/>
</dbReference>